<dbReference type="Proteomes" id="UP000061839">
    <property type="component" value="Chromosome"/>
</dbReference>
<keyword evidence="5" id="KW-1133">Transmembrane helix</keyword>
<name>A0A0D4BZF3_9MICC</name>
<dbReference type="Pfam" id="PF13365">
    <property type="entry name" value="Trypsin_2"/>
    <property type="match status" value="1"/>
</dbReference>
<feature type="transmembrane region" description="Helical" evidence="5">
    <location>
        <begin position="170"/>
        <end position="194"/>
    </location>
</feature>
<dbReference type="Pfam" id="PF13180">
    <property type="entry name" value="PDZ_2"/>
    <property type="match status" value="1"/>
</dbReference>
<dbReference type="InterPro" id="IPR009003">
    <property type="entry name" value="Peptidase_S1_PA"/>
</dbReference>
<sequence>MSEQTPGSQPEPQNPEPQHNESQSIAPAGPVGQPTPSEGSTGTPTPHPQGWWQSATAQGRAAQENPNQRTPGQQSQGQQTQTQQSQAQSSGNAGETAPISLNETQPLTTAPGYPSPNFQPSTPAAEQPRYAHPQSTHPGNSFGAPTPLPPAAGAANGATGSGRKRFGTGALVAGMVIAAVIGAGASLGTTGLLAGGQSNAGSVQQSQNSPVIVNNAESVNAITGAAAKASPSVVTIGVNSGSAGGTGSGIILDSSGNILTNTHVVTLDGKAANPTIQVKLNDGRVFSAKIVGTDPLNDLAVIKIDATDLKPADLGDSSKVNVGDTAIAIGAPLGLSGTVTDGIVSTANRTISVASSAVPKQQSDSSQSENGGNGGFNFAPPDGSSPNTSAQGSININVIQTDAAINPGNSGGALVNSSGQVIGVNVAIAGTGSSSSDSSSGGNIGVGFSIPINTAKRIAQELISSGKASHGQLGVSVRPQSAGSDQEQQSSSSFTVGAVVAQVTSGSAAEKAGIKVGDVITNLGSRVIDDASSLTAAVREQAAGSTVKVSYLRGGKTQSVDVTLGAASE</sequence>
<feature type="compositionally biased region" description="Low complexity" evidence="4">
    <location>
        <begin position="34"/>
        <end position="44"/>
    </location>
</feature>
<proteinExistence type="inferred from homology"/>
<keyword evidence="5" id="KW-0472">Membrane</keyword>
<evidence type="ECO:0000256" key="4">
    <source>
        <dbReference type="SAM" id="MobiDB-lite"/>
    </source>
</evidence>
<reference evidence="7 8" key="1">
    <citation type="journal article" date="2015" name="Genome Announc.">
        <title>Complete Genome Sequencing of Protease-Producing Novel Arthrobacter sp. Strain IHBB 11108 Using PacBio Single-Molecule Real-Time Sequencing Technology.</title>
        <authorList>
            <person name="Kiran S."/>
            <person name="Swarnkar M.K."/>
            <person name="Pal M."/>
            <person name="Thakur R."/>
            <person name="Tewari R."/>
            <person name="Singh A.K."/>
            <person name="Gulati A."/>
        </authorList>
    </citation>
    <scope>NUCLEOTIDE SEQUENCE [LARGE SCALE GENOMIC DNA]</scope>
    <source>
        <strain evidence="7 8">IHBB 11108</strain>
    </source>
</reference>
<keyword evidence="3" id="KW-0378">Hydrolase</keyword>
<dbReference type="HOGENOM" id="CLU_020120_3_2_11"/>
<dbReference type="InterPro" id="IPR001940">
    <property type="entry name" value="Peptidase_S1C"/>
</dbReference>
<dbReference type="PRINTS" id="PR00834">
    <property type="entry name" value="PROTEASES2C"/>
</dbReference>
<feature type="compositionally biased region" description="Polar residues" evidence="4">
    <location>
        <begin position="99"/>
        <end position="108"/>
    </location>
</feature>
<dbReference type="SUPFAM" id="SSF50156">
    <property type="entry name" value="PDZ domain-like"/>
    <property type="match status" value="1"/>
</dbReference>
<evidence type="ECO:0000256" key="5">
    <source>
        <dbReference type="SAM" id="Phobius"/>
    </source>
</evidence>
<dbReference type="STRING" id="1618207.UM93_08235"/>
<evidence type="ECO:0000256" key="2">
    <source>
        <dbReference type="ARBA" id="ARBA00022670"/>
    </source>
</evidence>
<dbReference type="Gene3D" id="2.30.42.10">
    <property type="match status" value="1"/>
</dbReference>
<feature type="domain" description="PDZ" evidence="6">
    <location>
        <begin position="462"/>
        <end position="555"/>
    </location>
</feature>
<gene>
    <name evidence="7" type="ORF">UM93_08235</name>
</gene>
<dbReference type="GO" id="GO:0004252">
    <property type="term" value="F:serine-type endopeptidase activity"/>
    <property type="evidence" value="ECO:0007669"/>
    <property type="project" value="InterPro"/>
</dbReference>
<accession>A0A0D4BZF3</accession>
<organism evidence="7 8">
    <name type="scientific">Psychromicrobium lacuslunae</name>
    <dbReference type="NCBI Taxonomy" id="1618207"/>
    <lineage>
        <taxon>Bacteria</taxon>
        <taxon>Bacillati</taxon>
        <taxon>Actinomycetota</taxon>
        <taxon>Actinomycetes</taxon>
        <taxon>Micrococcales</taxon>
        <taxon>Micrococcaceae</taxon>
        <taxon>Psychromicrobium</taxon>
    </lineage>
</organism>
<dbReference type="SMART" id="SM00228">
    <property type="entry name" value="PDZ"/>
    <property type="match status" value="1"/>
</dbReference>
<feature type="compositionally biased region" description="Low complexity" evidence="4">
    <location>
        <begin position="72"/>
        <end position="94"/>
    </location>
</feature>
<dbReference type="GO" id="GO:0006508">
    <property type="term" value="P:proteolysis"/>
    <property type="evidence" value="ECO:0007669"/>
    <property type="project" value="UniProtKB-KW"/>
</dbReference>
<dbReference type="RefSeq" id="WP_045074929.1">
    <property type="nucleotide sequence ID" value="NZ_CP011005.1"/>
</dbReference>
<dbReference type="SUPFAM" id="SSF50494">
    <property type="entry name" value="Trypsin-like serine proteases"/>
    <property type="match status" value="1"/>
</dbReference>
<keyword evidence="2" id="KW-0645">Protease</keyword>
<dbReference type="InterPro" id="IPR036034">
    <property type="entry name" value="PDZ_sf"/>
</dbReference>
<dbReference type="PANTHER" id="PTHR43343">
    <property type="entry name" value="PEPTIDASE S12"/>
    <property type="match status" value="1"/>
</dbReference>
<evidence type="ECO:0000313" key="8">
    <source>
        <dbReference type="Proteomes" id="UP000061839"/>
    </source>
</evidence>
<evidence type="ECO:0000256" key="1">
    <source>
        <dbReference type="ARBA" id="ARBA00010541"/>
    </source>
</evidence>
<dbReference type="OrthoDB" id="9758917at2"/>
<dbReference type="InterPro" id="IPR001478">
    <property type="entry name" value="PDZ"/>
</dbReference>
<comment type="similarity">
    <text evidence="1">Belongs to the peptidase S1C family.</text>
</comment>
<feature type="compositionally biased region" description="Polar residues" evidence="4">
    <location>
        <begin position="354"/>
        <end position="369"/>
    </location>
</feature>
<evidence type="ECO:0000313" key="7">
    <source>
        <dbReference type="EMBL" id="AJT41505.1"/>
    </source>
</evidence>
<feature type="compositionally biased region" description="Polar residues" evidence="4">
    <location>
        <begin position="478"/>
        <end position="491"/>
    </location>
</feature>
<dbReference type="InterPro" id="IPR051201">
    <property type="entry name" value="Chloro_Bact_Ser_Proteases"/>
</dbReference>
<evidence type="ECO:0000256" key="3">
    <source>
        <dbReference type="ARBA" id="ARBA00022801"/>
    </source>
</evidence>
<keyword evidence="8" id="KW-1185">Reference proteome</keyword>
<dbReference type="PATRIC" id="fig|1618207.4.peg.1667"/>
<dbReference type="EMBL" id="CP011005">
    <property type="protein sequence ID" value="AJT41505.1"/>
    <property type="molecule type" value="Genomic_DNA"/>
</dbReference>
<evidence type="ECO:0000259" key="6">
    <source>
        <dbReference type="PROSITE" id="PS50106"/>
    </source>
</evidence>
<protein>
    <recommendedName>
        <fullName evidence="6">PDZ domain-containing protein</fullName>
    </recommendedName>
</protein>
<dbReference type="PROSITE" id="PS50106">
    <property type="entry name" value="PDZ"/>
    <property type="match status" value="1"/>
</dbReference>
<feature type="compositionally biased region" description="Low complexity" evidence="4">
    <location>
        <begin position="8"/>
        <end position="23"/>
    </location>
</feature>
<dbReference type="KEGG" id="ari:UM93_08235"/>
<dbReference type="Gene3D" id="2.40.10.10">
    <property type="entry name" value="Trypsin-like serine proteases"/>
    <property type="match status" value="2"/>
</dbReference>
<dbReference type="AlphaFoldDB" id="A0A0D4BZF3"/>
<feature type="region of interest" description="Disordered" evidence="4">
    <location>
        <begin position="469"/>
        <end position="491"/>
    </location>
</feature>
<feature type="region of interest" description="Disordered" evidence="4">
    <location>
        <begin position="1"/>
        <end position="160"/>
    </location>
</feature>
<feature type="region of interest" description="Disordered" evidence="4">
    <location>
        <begin position="354"/>
        <end position="392"/>
    </location>
</feature>
<keyword evidence="5" id="KW-0812">Transmembrane</keyword>
<dbReference type="PANTHER" id="PTHR43343:SF3">
    <property type="entry name" value="PROTEASE DO-LIKE 8, CHLOROPLASTIC"/>
    <property type="match status" value="1"/>
</dbReference>
<dbReference type="InterPro" id="IPR043504">
    <property type="entry name" value="Peptidase_S1_PA_chymotrypsin"/>
</dbReference>